<keyword evidence="1" id="KW-1133">Transmembrane helix</keyword>
<organism evidence="2">
    <name type="scientific">marine sediment metagenome</name>
    <dbReference type="NCBI Taxonomy" id="412755"/>
    <lineage>
        <taxon>unclassified sequences</taxon>
        <taxon>metagenomes</taxon>
        <taxon>ecological metagenomes</taxon>
    </lineage>
</organism>
<protein>
    <submittedName>
        <fullName evidence="2">Uncharacterized protein</fullName>
    </submittedName>
</protein>
<name>A0A0F8V8V2_9ZZZZ</name>
<sequence length="129" mass="16099">MDKRDLHYFKYRLHGINYLRFYKNLKKFGLENLTEHREEFYYLHKFKEFGPTYLNFLYDALIMKLDDIIDMKDHRELNPSCILKWVYMSLDWDGKDENNWNLPIVCVTQLFSPSLIYLIFFYKIYYKNY</sequence>
<dbReference type="AlphaFoldDB" id="A0A0F8V8V2"/>
<evidence type="ECO:0000256" key="1">
    <source>
        <dbReference type="SAM" id="Phobius"/>
    </source>
</evidence>
<dbReference type="EMBL" id="LAZR01070437">
    <property type="protein sequence ID" value="KKK40973.1"/>
    <property type="molecule type" value="Genomic_DNA"/>
</dbReference>
<feature type="transmembrane region" description="Helical" evidence="1">
    <location>
        <begin position="100"/>
        <end position="122"/>
    </location>
</feature>
<evidence type="ECO:0000313" key="2">
    <source>
        <dbReference type="EMBL" id="KKK40973.1"/>
    </source>
</evidence>
<reference evidence="2" key="1">
    <citation type="journal article" date="2015" name="Nature">
        <title>Complex archaea that bridge the gap between prokaryotes and eukaryotes.</title>
        <authorList>
            <person name="Spang A."/>
            <person name="Saw J.H."/>
            <person name="Jorgensen S.L."/>
            <person name="Zaremba-Niedzwiedzka K."/>
            <person name="Martijn J."/>
            <person name="Lind A.E."/>
            <person name="van Eijk R."/>
            <person name="Schleper C."/>
            <person name="Guy L."/>
            <person name="Ettema T.J."/>
        </authorList>
    </citation>
    <scope>NUCLEOTIDE SEQUENCE</scope>
</reference>
<keyword evidence="1" id="KW-0812">Transmembrane</keyword>
<proteinExistence type="predicted"/>
<keyword evidence="1" id="KW-0472">Membrane</keyword>
<comment type="caution">
    <text evidence="2">The sequence shown here is derived from an EMBL/GenBank/DDBJ whole genome shotgun (WGS) entry which is preliminary data.</text>
</comment>
<accession>A0A0F8V8V2</accession>
<gene>
    <name evidence="2" type="ORF">LCGC14_2896480</name>
</gene>